<feature type="coiled-coil region" evidence="1">
    <location>
        <begin position="8"/>
        <end position="42"/>
    </location>
</feature>
<dbReference type="Proteomes" id="UP000826616">
    <property type="component" value="Chromosome"/>
</dbReference>
<evidence type="ECO:0000313" key="2">
    <source>
        <dbReference type="EMBL" id="QYY44134.1"/>
    </source>
</evidence>
<dbReference type="Proteomes" id="UP000198956">
    <property type="component" value="Unassembled WGS sequence"/>
</dbReference>
<dbReference type="RefSeq" id="WP_057899031.1">
    <property type="nucleotide sequence ID" value="NZ_CP080764.1"/>
</dbReference>
<organism evidence="3 4">
    <name type="scientific">Aneurinibacillus thermoaerophilus</name>
    <dbReference type="NCBI Taxonomy" id="143495"/>
    <lineage>
        <taxon>Bacteria</taxon>
        <taxon>Bacillati</taxon>
        <taxon>Bacillota</taxon>
        <taxon>Bacilli</taxon>
        <taxon>Bacillales</taxon>
        <taxon>Paenibacillaceae</taxon>
        <taxon>Aneurinibacillus group</taxon>
        <taxon>Aneurinibacillus</taxon>
    </lineage>
</organism>
<dbReference type="EMBL" id="FNDE01000003">
    <property type="protein sequence ID" value="SDG81650.1"/>
    <property type="molecule type" value="Genomic_DNA"/>
</dbReference>
<evidence type="ECO:0000313" key="4">
    <source>
        <dbReference type="Proteomes" id="UP000198956"/>
    </source>
</evidence>
<keyword evidence="1" id="KW-0175">Coiled coil</keyword>
<keyword evidence="5" id="KW-1185">Reference proteome</keyword>
<dbReference type="AlphaFoldDB" id="A0A1G7XDJ7"/>
<reference evidence="3 4" key="1">
    <citation type="submission" date="2016-10" db="EMBL/GenBank/DDBJ databases">
        <authorList>
            <person name="de Groot N.N."/>
        </authorList>
    </citation>
    <scope>NUCLEOTIDE SEQUENCE [LARGE SCALE GENOMIC DNA]</scope>
    <source>
        <strain evidence="3 4">L 420-91</strain>
    </source>
</reference>
<dbReference type="EMBL" id="CP080764">
    <property type="protein sequence ID" value="QYY44134.1"/>
    <property type="molecule type" value="Genomic_DNA"/>
</dbReference>
<evidence type="ECO:0000313" key="5">
    <source>
        <dbReference type="Proteomes" id="UP000826616"/>
    </source>
</evidence>
<sequence>MDETKVLLNKIIERLDVQSATLEQLKMDVAHIQGDVTELKETLQKHDDLLARLIEGQERQDKILESLALRSLEQETELRELKRIK</sequence>
<protein>
    <submittedName>
        <fullName evidence="3">Uncharacterized protein</fullName>
    </submittedName>
</protein>
<dbReference type="GeneID" id="97141334"/>
<gene>
    <name evidence="2" type="ORF">K3F53_08130</name>
    <name evidence="3" type="ORF">SAMN04489735_1003127</name>
</gene>
<evidence type="ECO:0000313" key="3">
    <source>
        <dbReference type="EMBL" id="SDG81650.1"/>
    </source>
</evidence>
<name>A0A1G7XDJ7_ANETH</name>
<accession>A0A1G7XDJ7</accession>
<reference evidence="2 5" key="2">
    <citation type="submission" date="2021-08" db="EMBL/GenBank/DDBJ databases">
        <title>Complete genome sequence of the strain Aneurinibacillus thermoaerophilus CCM 8960.</title>
        <authorList>
            <person name="Musilova J."/>
            <person name="Kourilova X."/>
            <person name="Pernicova I."/>
            <person name="Bezdicek M."/>
            <person name="Lengerova M."/>
            <person name="Obruca S."/>
            <person name="Sedlar K."/>
        </authorList>
    </citation>
    <scope>NUCLEOTIDE SEQUENCE [LARGE SCALE GENOMIC DNA]</scope>
    <source>
        <strain evidence="2 5">CCM 8960</strain>
    </source>
</reference>
<evidence type="ECO:0000256" key="1">
    <source>
        <dbReference type="SAM" id="Coils"/>
    </source>
</evidence>
<proteinExistence type="predicted"/>